<evidence type="ECO:0000256" key="9">
    <source>
        <dbReference type="RuleBase" id="RU366046"/>
    </source>
</evidence>
<dbReference type="InterPro" id="IPR016040">
    <property type="entry name" value="NAD(P)-bd_dom"/>
</dbReference>
<evidence type="ECO:0000256" key="1">
    <source>
        <dbReference type="ARBA" id="ARBA00000083"/>
    </source>
</evidence>
<dbReference type="RefSeq" id="WP_091712230.1">
    <property type="nucleotide sequence ID" value="NZ_FOSH01000005.1"/>
</dbReference>
<comment type="subunit">
    <text evidence="9">Homodimer.</text>
</comment>
<comment type="pathway">
    <text evidence="3 9">Carbohydrate metabolism; galactose metabolism.</text>
</comment>
<evidence type="ECO:0000256" key="5">
    <source>
        <dbReference type="ARBA" id="ARBA00013189"/>
    </source>
</evidence>
<keyword evidence="7 9" id="KW-0520">NAD</keyword>
<name>A0A1I3WYP0_9GAMM</name>
<accession>A0A1I3WYP0</accession>
<evidence type="ECO:0000313" key="11">
    <source>
        <dbReference type="EMBL" id="SFK12585.1"/>
    </source>
</evidence>
<comment type="catalytic activity">
    <reaction evidence="1 9">
        <text>UDP-alpha-D-glucose = UDP-alpha-D-galactose</text>
        <dbReference type="Rhea" id="RHEA:22168"/>
        <dbReference type="ChEBI" id="CHEBI:58885"/>
        <dbReference type="ChEBI" id="CHEBI:66914"/>
        <dbReference type="EC" id="5.1.3.2"/>
    </reaction>
</comment>
<comment type="cofactor">
    <cofactor evidence="2 9">
        <name>NAD(+)</name>
        <dbReference type="ChEBI" id="CHEBI:57540"/>
    </cofactor>
</comment>
<dbReference type="EC" id="5.1.3.2" evidence="5 9"/>
<dbReference type="STRING" id="45496.SAMN04488079_105128"/>
<comment type="similarity">
    <text evidence="4 9">Belongs to the NAD(P)-dependent epimerase/dehydratase family.</text>
</comment>
<feature type="domain" description="NAD(P)-binding" evidence="10">
    <location>
        <begin position="6"/>
        <end position="329"/>
    </location>
</feature>
<gene>
    <name evidence="11" type="ORF">SAMN04488079_105128</name>
</gene>
<dbReference type="GO" id="GO:0005829">
    <property type="term" value="C:cytosol"/>
    <property type="evidence" value="ECO:0007669"/>
    <property type="project" value="TreeGrafter"/>
</dbReference>
<dbReference type="Gene3D" id="3.40.50.720">
    <property type="entry name" value="NAD(P)-binding Rossmann-like Domain"/>
    <property type="match status" value="1"/>
</dbReference>
<dbReference type="SUPFAM" id="SSF51735">
    <property type="entry name" value="NAD(P)-binding Rossmann-fold domains"/>
    <property type="match status" value="1"/>
</dbReference>
<organism evidence="11 12">
    <name type="scientific">Methylophaga sulfidovorans</name>
    <dbReference type="NCBI Taxonomy" id="45496"/>
    <lineage>
        <taxon>Bacteria</taxon>
        <taxon>Pseudomonadati</taxon>
        <taxon>Pseudomonadota</taxon>
        <taxon>Gammaproteobacteria</taxon>
        <taxon>Thiotrichales</taxon>
        <taxon>Piscirickettsiaceae</taxon>
        <taxon>Methylophaga</taxon>
    </lineage>
</organism>
<dbReference type="InterPro" id="IPR036291">
    <property type="entry name" value="NAD(P)-bd_dom_sf"/>
</dbReference>
<dbReference type="AlphaFoldDB" id="A0A1I3WYP0"/>
<dbReference type="NCBIfam" id="TIGR01179">
    <property type="entry name" value="galE"/>
    <property type="match status" value="1"/>
</dbReference>
<keyword evidence="9" id="KW-0119">Carbohydrate metabolism</keyword>
<sequence length="344" mass="37108">MTKTVLVTGGAGYIGSHICVVLLEAGFDVVVVDNLSNSSAIALDRVSQITGKKLAFYKADCRDKTALQGIFNTHAIDAVIHLAGLKAVGESCAFPLMYYQNNLDATFVLLEAMQQFSVKNFVFSSSATVYGDPASMPVNETFPTSATNPYGRTKLMIEEILADMVKASPDTLSVVLLRYFNPAGAHESGLIGEDPSAIPNNLMPYVTQTAIGKRECLSVFGGDYDTIDGTGVRDYIHVMDLARGHLEALNWLESEATASCCKAVNLGTGQGYSVLEVIAAFEQASNKQVKYQIVERRAGDVAINYADPALAKSLLGWTAEKSLDDMVSDAWRWQSQNPNGYSDA</sequence>
<dbReference type="UniPathway" id="UPA00214"/>
<evidence type="ECO:0000313" key="12">
    <source>
        <dbReference type="Proteomes" id="UP000198924"/>
    </source>
</evidence>
<dbReference type="CDD" id="cd05247">
    <property type="entry name" value="UDP_G4E_1_SDR_e"/>
    <property type="match status" value="1"/>
</dbReference>
<dbReference type="PANTHER" id="PTHR43725:SF47">
    <property type="entry name" value="UDP-GLUCOSE 4-EPIMERASE"/>
    <property type="match status" value="1"/>
</dbReference>
<dbReference type="NCBIfam" id="NF007956">
    <property type="entry name" value="PRK10675.1"/>
    <property type="match status" value="1"/>
</dbReference>
<dbReference type="Pfam" id="PF16363">
    <property type="entry name" value="GDP_Man_Dehyd"/>
    <property type="match status" value="1"/>
</dbReference>
<dbReference type="GO" id="GO:0006012">
    <property type="term" value="P:galactose metabolic process"/>
    <property type="evidence" value="ECO:0007669"/>
    <property type="project" value="UniProtKB-UniPathway"/>
</dbReference>
<evidence type="ECO:0000256" key="6">
    <source>
        <dbReference type="ARBA" id="ARBA00018569"/>
    </source>
</evidence>
<keyword evidence="8 9" id="KW-0413">Isomerase</keyword>
<dbReference type="GO" id="GO:0003978">
    <property type="term" value="F:UDP-glucose 4-epimerase activity"/>
    <property type="evidence" value="ECO:0007669"/>
    <property type="project" value="UniProtKB-UniRule"/>
</dbReference>
<evidence type="ECO:0000256" key="4">
    <source>
        <dbReference type="ARBA" id="ARBA00007637"/>
    </source>
</evidence>
<dbReference type="EMBL" id="FOSH01000005">
    <property type="protein sequence ID" value="SFK12585.1"/>
    <property type="molecule type" value="Genomic_DNA"/>
</dbReference>
<dbReference type="OrthoDB" id="9803010at2"/>
<evidence type="ECO:0000256" key="7">
    <source>
        <dbReference type="ARBA" id="ARBA00023027"/>
    </source>
</evidence>
<reference evidence="12" key="1">
    <citation type="submission" date="2016-10" db="EMBL/GenBank/DDBJ databases">
        <authorList>
            <person name="Varghese N."/>
            <person name="Submissions S."/>
        </authorList>
    </citation>
    <scope>NUCLEOTIDE SEQUENCE [LARGE SCALE GENOMIC DNA]</scope>
    <source>
        <strain evidence="12">DSM 11578</strain>
    </source>
</reference>
<keyword evidence="12" id="KW-1185">Reference proteome</keyword>
<dbReference type="InterPro" id="IPR005886">
    <property type="entry name" value="UDP_G4E"/>
</dbReference>
<evidence type="ECO:0000256" key="3">
    <source>
        <dbReference type="ARBA" id="ARBA00004947"/>
    </source>
</evidence>
<dbReference type="PANTHER" id="PTHR43725">
    <property type="entry name" value="UDP-GLUCOSE 4-EPIMERASE"/>
    <property type="match status" value="1"/>
</dbReference>
<evidence type="ECO:0000256" key="8">
    <source>
        <dbReference type="ARBA" id="ARBA00023235"/>
    </source>
</evidence>
<dbReference type="Proteomes" id="UP000198924">
    <property type="component" value="Unassembled WGS sequence"/>
</dbReference>
<evidence type="ECO:0000259" key="10">
    <source>
        <dbReference type="Pfam" id="PF16363"/>
    </source>
</evidence>
<evidence type="ECO:0000256" key="2">
    <source>
        <dbReference type="ARBA" id="ARBA00001911"/>
    </source>
</evidence>
<dbReference type="Gene3D" id="3.90.25.10">
    <property type="entry name" value="UDP-galactose 4-epimerase, domain 1"/>
    <property type="match status" value="1"/>
</dbReference>
<proteinExistence type="inferred from homology"/>
<protein>
    <recommendedName>
        <fullName evidence="6 9">UDP-glucose 4-epimerase</fullName>
        <ecNumber evidence="5 9">5.1.3.2</ecNumber>
    </recommendedName>
</protein>